<proteinExistence type="predicted"/>
<name>A0A843TUW1_COLES</name>
<dbReference type="Proteomes" id="UP000652761">
    <property type="component" value="Unassembled WGS sequence"/>
</dbReference>
<keyword evidence="2" id="KW-1185">Reference proteome</keyword>
<sequence>MDANSTLAVSDVDVKVPDLLRFQIRKRPRNLHLLFRKPIPNGADVSTSSEEIVRSNSEREIWLRVVGVVFLLMKVSRGEMNLGVRIRVSSRPQHPRVLCFLLHRQWTMECSCRV</sequence>
<organism evidence="1 2">
    <name type="scientific">Colocasia esculenta</name>
    <name type="common">Wild taro</name>
    <name type="synonym">Arum esculentum</name>
    <dbReference type="NCBI Taxonomy" id="4460"/>
    <lineage>
        <taxon>Eukaryota</taxon>
        <taxon>Viridiplantae</taxon>
        <taxon>Streptophyta</taxon>
        <taxon>Embryophyta</taxon>
        <taxon>Tracheophyta</taxon>
        <taxon>Spermatophyta</taxon>
        <taxon>Magnoliopsida</taxon>
        <taxon>Liliopsida</taxon>
        <taxon>Araceae</taxon>
        <taxon>Aroideae</taxon>
        <taxon>Colocasieae</taxon>
        <taxon>Colocasia</taxon>
    </lineage>
</organism>
<gene>
    <name evidence="1" type="ORF">Taro_007386</name>
</gene>
<dbReference type="AlphaFoldDB" id="A0A843TUW1"/>
<dbReference type="EMBL" id="NMUH01000231">
    <property type="protein sequence ID" value="MQL75011.1"/>
    <property type="molecule type" value="Genomic_DNA"/>
</dbReference>
<evidence type="ECO:0000313" key="2">
    <source>
        <dbReference type="Proteomes" id="UP000652761"/>
    </source>
</evidence>
<reference evidence="1" key="1">
    <citation type="submission" date="2017-07" db="EMBL/GenBank/DDBJ databases">
        <title>Taro Niue Genome Assembly and Annotation.</title>
        <authorList>
            <person name="Atibalentja N."/>
            <person name="Keating K."/>
            <person name="Fields C.J."/>
        </authorList>
    </citation>
    <scope>NUCLEOTIDE SEQUENCE</scope>
    <source>
        <strain evidence="1">Niue_2</strain>
        <tissue evidence="1">Leaf</tissue>
    </source>
</reference>
<protein>
    <submittedName>
        <fullName evidence="1">Uncharacterized protein</fullName>
    </submittedName>
</protein>
<accession>A0A843TUW1</accession>
<comment type="caution">
    <text evidence="1">The sequence shown here is derived from an EMBL/GenBank/DDBJ whole genome shotgun (WGS) entry which is preliminary data.</text>
</comment>
<evidence type="ECO:0000313" key="1">
    <source>
        <dbReference type="EMBL" id="MQL75011.1"/>
    </source>
</evidence>